<gene>
    <name evidence="7" type="ORF">RJ641_029175</name>
</gene>
<keyword evidence="8" id="KW-1185">Reference proteome</keyword>
<sequence>MSPQSLLLTIVVLHSCFMHGFVYPSSITPFSVETLAKMPLPPKTSSDPFLNESAAPAPCPRSCSRLLPLPARPPTFPLPPPPPRLPGRLMPRQPPNNPGPLSSQNSVLFITQELKRNITFDPNNYAASWVGNNYCLFKGYYCDTVPDKNITGLIAVNFNGANFRGNLNFYRYIRFLPDICIFHVNSNNFSGLIFPNINKLRFFFELDLSNNGFSGTFPVSLIGSRQLTFVDLRFNSFSGPVPPQLFNLDVDVIFINNNGFTQTIPTTFGNTPALYITLANNNFTGPIPRTIYYNRKTLIEVLFLGNRLTGCLPYEIGYLNLTHVFDVSFNRLTGPIPESFGCMARLQFLNLAHNKFYGPIPESLCMLPRAYNFTLSNNYFTQVGPQCRRLIRLGSLDVRKNCIFGLRGQRNPRTCAAFFSKVRTCPRPEEYSLVPCTLPLTTVSELPMSESEFTRPPSPRTYAALEKPRH</sequence>
<dbReference type="PANTHER" id="PTHR32093:SF118">
    <property type="entry name" value="LEUCINE-RICH REPEAT-CONTAINING N-TERMINAL PLANT-TYPE DOMAIN-CONTAINING PROTEIN"/>
    <property type="match status" value="1"/>
</dbReference>
<accession>A0AAN8ZG18</accession>
<evidence type="ECO:0000256" key="3">
    <source>
        <dbReference type="ARBA" id="ARBA00022729"/>
    </source>
</evidence>
<evidence type="ECO:0000256" key="6">
    <source>
        <dbReference type="SAM" id="SignalP"/>
    </source>
</evidence>
<dbReference type="InterPro" id="IPR051582">
    <property type="entry name" value="LRR_extensin-like_regulator"/>
</dbReference>
<dbReference type="InterPro" id="IPR001611">
    <property type="entry name" value="Leu-rich_rpt"/>
</dbReference>
<evidence type="ECO:0000313" key="8">
    <source>
        <dbReference type="Proteomes" id="UP001370490"/>
    </source>
</evidence>
<dbReference type="Gene3D" id="3.80.10.10">
    <property type="entry name" value="Ribonuclease Inhibitor"/>
    <property type="match status" value="1"/>
</dbReference>
<keyword evidence="3 6" id="KW-0732">Signal</keyword>
<organism evidence="7 8">
    <name type="scientific">Dillenia turbinata</name>
    <dbReference type="NCBI Taxonomy" id="194707"/>
    <lineage>
        <taxon>Eukaryota</taxon>
        <taxon>Viridiplantae</taxon>
        <taxon>Streptophyta</taxon>
        <taxon>Embryophyta</taxon>
        <taxon>Tracheophyta</taxon>
        <taxon>Spermatophyta</taxon>
        <taxon>Magnoliopsida</taxon>
        <taxon>eudicotyledons</taxon>
        <taxon>Gunneridae</taxon>
        <taxon>Pentapetalae</taxon>
        <taxon>Dilleniales</taxon>
        <taxon>Dilleniaceae</taxon>
        <taxon>Dillenia</taxon>
    </lineage>
</organism>
<dbReference type="EMBL" id="JBAMMX010000005">
    <property type="protein sequence ID" value="KAK6939644.1"/>
    <property type="molecule type" value="Genomic_DNA"/>
</dbReference>
<evidence type="ECO:0000256" key="5">
    <source>
        <dbReference type="SAM" id="MobiDB-lite"/>
    </source>
</evidence>
<feature type="compositionally biased region" description="Pro residues" evidence="5">
    <location>
        <begin position="75"/>
        <end position="85"/>
    </location>
</feature>
<evidence type="ECO:0000256" key="2">
    <source>
        <dbReference type="ARBA" id="ARBA00022525"/>
    </source>
</evidence>
<feature type="region of interest" description="Disordered" evidence="5">
    <location>
        <begin position="75"/>
        <end position="102"/>
    </location>
</feature>
<name>A0AAN8ZG18_9MAGN</name>
<feature type="region of interest" description="Disordered" evidence="5">
    <location>
        <begin position="448"/>
        <end position="470"/>
    </location>
</feature>
<comment type="caution">
    <text evidence="7">The sequence shown here is derived from an EMBL/GenBank/DDBJ whole genome shotgun (WGS) entry which is preliminary data.</text>
</comment>
<keyword evidence="4" id="KW-0677">Repeat</keyword>
<protein>
    <recommendedName>
        <fullName evidence="9">Leucine-rich repeat-containing N-terminal plant-type domain-containing protein</fullName>
    </recommendedName>
</protein>
<dbReference type="AlphaFoldDB" id="A0AAN8ZG18"/>
<evidence type="ECO:0000256" key="1">
    <source>
        <dbReference type="ARBA" id="ARBA00004613"/>
    </source>
</evidence>
<reference evidence="7 8" key="1">
    <citation type="submission" date="2023-12" db="EMBL/GenBank/DDBJ databases">
        <title>A high-quality genome assembly for Dillenia turbinata (Dilleniales).</title>
        <authorList>
            <person name="Chanderbali A."/>
        </authorList>
    </citation>
    <scope>NUCLEOTIDE SEQUENCE [LARGE SCALE GENOMIC DNA]</scope>
    <source>
        <strain evidence="7">LSX21</strain>
        <tissue evidence="7">Leaf</tissue>
    </source>
</reference>
<dbReference type="InterPro" id="IPR032675">
    <property type="entry name" value="LRR_dom_sf"/>
</dbReference>
<keyword evidence="2" id="KW-0964">Secreted</keyword>
<dbReference type="PANTHER" id="PTHR32093">
    <property type="entry name" value="LEUCINE-RICH REPEAT EXTENSIN-LIKE PROTEIN 3-RELATED"/>
    <property type="match status" value="1"/>
</dbReference>
<evidence type="ECO:0008006" key="9">
    <source>
        <dbReference type="Google" id="ProtNLM"/>
    </source>
</evidence>
<proteinExistence type="predicted"/>
<dbReference type="SUPFAM" id="SSF52058">
    <property type="entry name" value="L domain-like"/>
    <property type="match status" value="1"/>
</dbReference>
<dbReference type="GO" id="GO:0005576">
    <property type="term" value="C:extracellular region"/>
    <property type="evidence" value="ECO:0007669"/>
    <property type="project" value="UniProtKB-SubCell"/>
</dbReference>
<evidence type="ECO:0000313" key="7">
    <source>
        <dbReference type="EMBL" id="KAK6939644.1"/>
    </source>
</evidence>
<dbReference type="Pfam" id="PF00560">
    <property type="entry name" value="LRR_1"/>
    <property type="match status" value="4"/>
</dbReference>
<evidence type="ECO:0000256" key="4">
    <source>
        <dbReference type="ARBA" id="ARBA00022737"/>
    </source>
</evidence>
<dbReference type="Proteomes" id="UP001370490">
    <property type="component" value="Unassembled WGS sequence"/>
</dbReference>
<feature type="chain" id="PRO_5042924059" description="Leucine-rich repeat-containing N-terminal plant-type domain-containing protein" evidence="6">
    <location>
        <begin position="25"/>
        <end position="470"/>
    </location>
</feature>
<comment type="subcellular location">
    <subcellularLocation>
        <location evidence="1">Secreted</location>
    </subcellularLocation>
</comment>
<feature type="signal peptide" evidence="6">
    <location>
        <begin position="1"/>
        <end position="24"/>
    </location>
</feature>